<feature type="binding site" evidence="17">
    <location>
        <position position="193"/>
    </location>
    <ligand>
        <name>Ca(2+)</name>
        <dbReference type="ChEBI" id="CHEBI:29108"/>
        <label>1</label>
    </ligand>
</feature>
<dbReference type="GO" id="GO:0031012">
    <property type="term" value="C:extracellular matrix"/>
    <property type="evidence" value="ECO:0007669"/>
    <property type="project" value="InterPro"/>
</dbReference>
<evidence type="ECO:0000256" key="12">
    <source>
        <dbReference type="ARBA" id="ARBA00023049"/>
    </source>
</evidence>
<keyword evidence="25" id="KW-1185">Reference proteome</keyword>
<comment type="similarity">
    <text evidence="2">Belongs to the peptidase M10A family.</text>
</comment>
<evidence type="ECO:0000256" key="22">
    <source>
        <dbReference type="SAM" id="MobiDB-lite"/>
    </source>
</evidence>
<dbReference type="Ensembl" id="ENSSAUT00010034962.1">
    <property type="protein sequence ID" value="ENSSAUP00010033181.1"/>
    <property type="gene ID" value="ENSSAUG00010014084.1"/>
</dbReference>
<dbReference type="PANTHER" id="PTHR10201:SF316">
    <property type="entry name" value="STROMELYSIN-2 PRECURSOR"/>
    <property type="match status" value="1"/>
</dbReference>
<dbReference type="SUPFAM" id="SSF55486">
    <property type="entry name" value="Metalloproteases ('zincins'), catalytic domain"/>
    <property type="match status" value="1"/>
</dbReference>
<evidence type="ECO:0000313" key="24">
    <source>
        <dbReference type="Ensembl" id="ENSSAUP00010033181.1"/>
    </source>
</evidence>
<keyword evidence="8" id="KW-0677">Repeat</keyword>
<reference evidence="24" key="1">
    <citation type="submission" date="2021-04" db="EMBL/GenBank/DDBJ databases">
        <authorList>
            <consortium name="Wellcome Sanger Institute Data Sharing"/>
        </authorList>
    </citation>
    <scope>NUCLEOTIDE SEQUENCE [LARGE SCALE GENOMIC DNA]</scope>
</reference>
<dbReference type="GO" id="GO:0030198">
    <property type="term" value="P:extracellular matrix organization"/>
    <property type="evidence" value="ECO:0007669"/>
    <property type="project" value="TreeGrafter"/>
</dbReference>
<protein>
    <submittedName>
        <fullName evidence="24">Matrix metallopeptidase 30</fullName>
    </submittedName>
</protein>
<evidence type="ECO:0000259" key="23">
    <source>
        <dbReference type="SMART" id="SM00235"/>
    </source>
</evidence>
<dbReference type="Proteomes" id="UP000472265">
    <property type="component" value="Chromosome 13"/>
</dbReference>
<evidence type="ECO:0000256" key="9">
    <source>
        <dbReference type="ARBA" id="ARBA00022801"/>
    </source>
</evidence>
<dbReference type="Gene3D" id="3.40.390.10">
    <property type="entry name" value="Collagenase (Catalytic Domain)"/>
    <property type="match status" value="1"/>
</dbReference>
<evidence type="ECO:0000256" key="14">
    <source>
        <dbReference type="ARBA" id="ARBA00023157"/>
    </source>
</evidence>
<dbReference type="InParanoid" id="A0A671W9B3"/>
<dbReference type="InterPro" id="IPR001818">
    <property type="entry name" value="Pept_M10_metallopeptidase"/>
</dbReference>
<evidence type="ECO:0000256" key="8">
    <source>
        <dbReference type="ARBA" id="ARBA00022737"/>
    </source>
</evidence>
<keyword evidence="3" id="KW-0964">Secreted</keyword>
<dbReference type="CDD" id="cd04278">
    <property type="entry name" value="ZnMc_MMP"/>
    <property type="match status" value="1"/>
</dbReference>
<gene>
    <name evidence="24" type="primary">mmp30</name>
</gene>
<dbReference type="InterPro" id="IPR002477">
    <property type="entry name" value="Peptidoglycan-bd-like"/>
</dbReference>
<comment type="subcellular location">
    <subcellularLocation>
        <location evidence="1">Secreted</location>
        <location evidence="1">Extracellular space</location>
        <location evidence="1">Extracellular matrix</location>
    </subcellularLocation>
</comment>
<dbReference type="InterPro" id="IPR024079">
    <property type="entry name" value="MetalloPept_cat_dom_sf"/>
</dbReference>
<reference evidence="24" key="2">
    <citation type="submission" date="2025-08" db="UniProtKB">
        <authorList>
            <consortium name="Ensembl"/>
        </authorList>
    </citation>
    <scope>IDENTIFICATION</scope>
</reference>
<feature type="binding site" evidence="17">
    <location>
        <position position="193"/>
    </location>
    <ligand>
        <name>Ca(2+)</name>
        <dbReference type="ChEBI" id="CHEBI:29108"/>
        <label>3</label>
    </ligand>
</feature>
<feature type="binding site" evidence="17">
    <location>
        <position position="150"/>
    </location>
    <ligand>
        <name>Ca(2+)</name>
        <dbReference type="ChEBI" id="CHEBI:29108"/>
        <label>2</label>
    </ligand>
</feature>
<feature type="binding site" evidence="17">
    <location>
        <position position="390"/>
    </location>
    <ligand>
        <name>Ca(2+)</name>
        <dbReference type="ChEBI" id="CHEBI:29108"/>
        <label>5</label>
    </ligand>
</feature>
<dbReference type="FunFam" id="2.110.10.10:FF:000002">
    <property type="entry name" value="Matrix metallopeptidase 3"/>
    <property type="match status" value="1"/>
</dbReference>
<keyword evidence="5" id="KW-0645">Protease</keyword>
<feature type="binding site" evidence="17">
    <location>
        <position position="340"/>
    </location>
    <ligand>
        <name>Ca(2+)</name>
        <dbReference type="ChEBI" id="CHEBI:29108"/>
        <label>4</label>
    </ligand>
</feature>
<dbReference type="PIRSF" id="PIRSF001191">
    <property type="entry name" value="Peptidase_M10A_matrix"/>
    <property type="match status" value="1"/>
</dbReference>
<dbReference type="OMA" id="KIQSVWP"/>
<dbReference type="GO" id="GO:0006508">
    <property type="term" value="P:proteolysis"/>
    <property type="evidence" value="ECO:0007669"/>
    <property type="project" value="UniProtKB-KW"/>
</dbReference>
<dbReference type="GO" id="GO:0008270">
    <property type="term" value="F:zinc ion binding"/>
    <property type="evidence" value="ECO:0007669"/>
    <property type="project" value="InterPro"/>
</dbReference>
<dbReference type="SUPFAM" id="SSF50923">
    <property type="entry name" value="Hemopexin-like domain"/>
    <property type="match status" value="1"/>
</dbReference>
<evidence type="ECO:0000256" key="6">
    <source>
        <dbReference type="ARBA" id="ARBA00022723"/>
    </source>
</evidence>
<dbReference type="PROSITE" id="PS00546">
    <property type="entry name" value="CYSTEINE_SWITCH"/>
    <property type="match status" value="1"/>
</dbReference>
<feature type="binding site" evidence="17">
    <location>
        <position position="228"/>
    </location>
    <ligand>
        <name>Zn(2+)</name>
        <dbReference type="ChEBI" id="CHEBI:29105"/>
        <label>2</label>
        <note>catalytic</note>
    </ligand>
</feature>
<evidence type="ECO:0000256" key="20">
    <source>
        <dbReference type="PIRSR" id="PIRSR621190-5"/>
    </source>
</evidence>
<dbReference type="InterPro" id="IPR006026">
    <property type="entry name" value="Peptidase_Metallo"/>
</dbReference>
<dbReference type="InterPro" id="IPR036375">
    <property type="entry name" value="Hemopexin-like_dom_sf"/>
</dbReference>
<feature type="binding site" evidence="17">
    <location>
        <position position="160"/>
    </location>
    <ligand>
        <name>Zn(2+)</name>
        <dbReference type="ChEBI" id="CHEBI:29105"/>
        <label>1</label>
    </ligand>
</feature>
<feature type="binding site" evidence="17">
    <location>
        <position position="184"/>
    </location>
    <ligand>
        <name>Ca(2+)</name>
        <dbReference type="ChEBI" id="CHEBI:29108"/>
        <label>2</label>
    </ligand>
</feature>
<dbReference type="GO" id="GO:0004222">
    <property type="term" value="F:metalloendopeptidase activity"/>
    <property type="evidence" value="ECO:0007669"/>
    <property type="project" value="InterPro"/>
</dbReference>
<feature type="disulfide bond" evidence="18">
    <location>
        <begin position="290"/>
        <end position="479"/>
    </location>
</feature>
<dbReference type="PRINTS" id="PR00138">
    <property type="entry name" value="MATRIXIN"/>
</dbReference>
<dbReference type="AlphaFoldDB" id="A0A671W9B3"/>
<feature type="binding site" evidence="17">
    <location>
        <position position="162"/>
    </location>
    <ligand>
        <name>Zn(2+)</name>
        <dbReference type="ChEBI" id="CHEBI:29105"/>
        <label>1</label>
    </ligand>
</feature>
<feature type="binding site" evidence="17">
    <location>
        <position position="167"/>
    </location>
    <ligand>
        <name>Ca(2+)</name>
        <dbReference type="ChEBI" id="CHEBI:29108"/>
        <label>3</label>
    </ligand>
</feature>
<accession>A0A671W9B3</accession>
<evidence type="ECO:0000256" key="18">
    <source>
        <dbReference type="PIRSR" id="PIRSR621190-3"/>
    </source>
</evidence>
<dbReference type="InterPro" id="IPR036365">
    <property type="entry name" value="PGBD-like_sf"/>
</dbReference>
<comment type="cofactor">
    <cofactor evidence="17">
        <name>Ca(2+)</name>
        <dbReference type="ChEBI" id="CHEBI:29108"/>
    </cofactor>
    <text evidence="17">Can bind about 5 Ca(2+) ions per subunit.</text>
</comment>
<evidence type="ECO:0000256" key="11">
    <source>
        <dbReference type="ARBA" id="ARBA00022837"/>
    </source>
</evidence>
<feature type="binding site" evidence="17">
    <location>
        <position position="342"/>
    </location>
    <ligand>
        <name>Ca(2+)</name>
        <dbReference type="ChEBI" id="CHEBI:29108"/>
        <label>5</label>
    </ligand>
</feature>
<keyword evidence="4" id="KW-0272">Extracellular matrix</keyword>
<keyword evidence="6 16" id="KW-0479">Metal-binding</keyword>
<keyword evidence="12" id="KW-0482">Metalloprotease</keyword>
<feature type="binding site" evidence="16">
    <location>
        <position position="220"/>
    </location>
    <ligand>
        <name>Zn(2+)</name>
        <dbReference type="ChEBI" id="CHEBI:29105"/>
        <label>2</label>
        <note>catalytic</note>
    </ligand>
</feature>
<feature type="modified residue" description="Phosphotyrosine; by PKDCC" evidence="19">
    <location>
        <position position="371"/>
    </location>
</feature>
<keyword evidence="11 17" id="KW-0106">Calcium</keyword>
<dbReference type="Pfam" id="PF01471">
    <property type="entry name" value="PG_binding_1"/>
    <property type="match status" value="1"/>
</dbReference>
<feature type="binding site" evidence="16">
    <location>
        <position position="210"/>
    </location>
    <ligand>
        <name>Zn(2+)</name>
        <dbReference type="ChEBI" id="CHEBI:29105"/>
        <label>2</label>
        <note>catalytic</note>
    </ligand>
</feature>
<feature type="repeat" description="Hemopexin" evidence="21">
    <location>
        <begin position="336"/>
        <end position="382"/>
    </location>
</feature>
<feature type="binding site" evidence="17">
    <location>
        <position position="440"/>
    </location>
    <ligand>
        <name>Ca(2+)</name>
        <dbReference type="ChEBI" id="CHEBI:29108"/>
        <label>4</label>
    </ligand>
</feature>
<comment type="cofactor">
    <cofactor evidence="17">
        <name>Zn(2+)</name>
        <dbReference type="ChEBI" id="CHEBI:29105"/>
    </cofactor>
    <text evidence="17">Binds 2 Zn(2+) ions per subunit.</text>
</comment>
<evidence type="ECO:0000256" key="16">
    <source>
        <dbReference type="PIRSR" id="PIRSR001191-2"/>
    </source>
</evidence>
<dbReference type="CDD" id="cd00094">
    <property type="entry name" value="HX"/>
    <property type="match status" value="1"/>
</dbReference>
<dbReference type="SMART" id="SM00235">
    <property type="entry name" value="ZnMc"/>
    <property type="match status" value="1"/>
</dbReference>
<dbReference type="Pfam" id="PF00045">
    <property type="entry name" value="Hemopexin"/>
    <property type="match status" value="2"/>
</dbReference>
<evidence type="ECO:0000256" key="2">
    <source>
        <dbReference type="ARBA" id="ARBA00010370"/>
    </source>
</evidence>
<feature type="binding site" evidence="16">
    <location>
        <position position="214"/>
    </location>
    <ligand>
        <name>Zn(2+)</name>
        <dbReference type="ChEBI" id="CHEBI:29105"/>
        <label>2</label>
        <note>catalytic</note>
    </ligand>
</feature>
<feature type="binding site" evidence="17">
    <location>
        <position position="116"/>
    </location>
    <ligand>
        <name>Ca(2+)</name>
        <dbReference type="ChEBI" id="CHEBI:29108"/>
        <label>1</label>
    </ligand>
</feature>
<evidence type="ECO:0000256" key="1">
    <source>
        <dbReference type="ARBA" id="ARBA00004498"/>
    </source>
</evidence>
<evidence type="ECO:0000256" key="19">
    <source>
        <dbReference type="PIRSR" id="PIRSR621190-4"/>
    </source>
</evidence>
<dbReference type="FunFam" id="3.40.390.10:FF:000007">
    <property type="entry name" value="Collagenase 3"/>
    <property type="match status" value="1"/>
</dbReference>
<dbReference type="SUPFAM" id="SSF47090">
    <property type="entry name" value="PGBD-like"/>
    <property type="match status" value="1"/>
</dbReference>
<keyword evidence="13" id="KW-0865">Zymogen</keyword>
<organism evidence="24 25">
    <name type="scientific">Sparus aurata</name>
    <name type="common">Gilthead sea bream</name>
    <dbReference type="NCBI Taxonomy" id="8175"/>
    <lineage>
        <taxon>Eukaryota</taxon>
        <taxon>Metazoa</taxon>
        <taxon>Chordata</taxon>
        <taxon>Craniata</taxon>
        <taxon>Vertebrata</taxon>
        <taxon>Euteleostomi</taxon>
        <taxon>Actinopterygii</taxon>
        <taxon>Neopterygii</taxon>
        <taxon>Teleostei</taxon>
        <taxon>Neoteleostei</taxon>
        <taxon>Acanthomorphata</taxon>
        <taxon>Eupercaria</taxon>
        <taxon>Spariformes</taxon>
        <taxon>Sparidae</taxon>
        <taxon>Sparus</taxon>
    </lineage>
</organism>
<reference evidence="24" key="3">
    <citation type="submission" date="2025-09" db="UniProtKB">
        <authorList>
            <consortium name="Ensembl"/>
        </authorList>
    </citation>
    <scope>IDENTIFICATION</scope>
</reference>
<feature type="binding site" evidence="17">
    <location>
        <position position="188"/>
    </location>
    <ligand>
        <name>Zn(2+)</name>
        <dbReference type="ChEBI" id="CHEBI:29105"/>
        <label>1</label>
    </ligand>
</feature>
<feature type="domain" description="Peptidase metallopeptidase" evidence="23">
    <location>
        <begin position="97"/>
        <end position="256"/>
    </location>
</feature>
<evidence type="ECO:0000256" key="4">
    <source>
        <dbReference type="ARBA" id="ARBA00022530"/>
    </source>
</evidence>
<dbReference type="GO" id="GO:0030574">
    <property type="term" value="P:collagen catabolic process"/>
    <property type="evidence" value="ECO:0007669"/>
    <property type="project" value="TreeGrafter"/>
</dbReference>
<dbReference type="InterPro" id="IPR000585">
    <property type="entry name" value="Hemopexin-like_dom"/>
</dbReference>
<dbReference type="InterPro" id="IPR033739">
    <property type="entry name" value="M10A_MMP"/>
</dbReference>
<evidence type="ECO:0000256" key="13">
    <source>
        <dbReference type="ARBA" id="ARBA00023145"/>
    </source>
</evidence>
<feature type="short sequence motif" description="Cysteine switch" evidence="20">
    <location>
        <begin position="82"/>
        <end position="89"/>
    </location>
</feature>
<dbReference type="Pfam" id="PF00413">
    <property type="entry name" value="Peptidase_M10"/>
    <property type="match status" value="1"/>
</dbReference>
<keyword evidence="10 16" id="KW-0862">Zinc</keyword>
<keyword evidence="9" id="KW-0378">Hydrolase</keyword>
<evidence type="ECO:0000313" key="25">
    <source>
        <dbReference type="Proteomes" id="UP000472265"/>
    </source>
</evidence>
<dbReference type="InterPro" id="IPR021190">
    <property type="entry name" value="Pept_M10A"/>
</dbReference>
<dbReference type="InterPro" id="IPR018487">
    <property type="entry name" value="Hemopexin-like_repeat"/>
</dbReference>
<name>A0A671W9B3_SPAAU</name>
<feature type="compositionally biased region" description="Pro residues" evidence="22">
    <location>
        <begin position="274"/>
        <end position="284"/>
    </location>
</feature>
<sequence length="480" mass="54341">MIVLVVADCGAVPAASTGQEEISKAQDYLSRFFSDVGVSAPNSHWRSSLDSYDETLRKMQEYFGLEVTGQLDSNTLEVMAQPRCGVPDVSRYSHFAGRPKWEKNVITYRINNYTPDLSRSVVDATIAQALKLYSDVIPLNFKRIYFGTADIMIMFSRRAHGDFAPFDGEMGTLAHAFSPGEGHGGDTHFDEDETWTLTSAGANLFLVAAHEFGHALGLDHSKLRTALMFPTYKYVPTAGYKLPDDDRQGVQALYGVRGTSPQPDPDPQPKPDPKPQPAPEPTSEPLPDRCNRNLIFDAATTIQRNLYFFKDGYFWKRSSSWDGITTKTVRSVWPGISKVDAAYEYKRSDTAIFFEGDHYWGIRGNTVLPGYPKPLSDFGLPSSVTKVDAAVYVTFIDRYHMSLNTSQYYSYSYNERRGRMDGGFPKFIHRELPGIGYRVDAAFANRGYLYFTYGSRQTEYHYQRRKARRTLLNYAWMDCK</sequence>
<dbReference type="PANTHER" id="PTHR10201">
    <property type="entry name" value="MATRIX METALLOPROTEINASE"/>
    <property type="match status" value="1"/>
</dbReference>
<feature type="binding site" evidence="17">
    <location>
        <position position="186"/>
    </location>
    <ligand>
        <name>Ca(2+)</name>
        <dbReference type="ChEBI" id="CHEBI:29108"/>
        <label>2</label>
    </ligand>
</feature>
<feature type="repeat" description="Hemopexin" evidence="21">
    <location>
        <begin position="384"/>
        <end position="435"/>
    </location>
</feature>
<feature type="region of interest" description="Disordered" evidence="22">
    <location>
        <begin position="255"/>
        <end position="289"/>
    </location>
</feature>
<dbReference type="SMART" id="SM00120">
    <property type="entry name" value="HX"/>
    <property type="match status" value="4"/>
</dbReference>
<dbReference type="GeneTree" id="ENSGT00940000167100"/>
<feature type="binding site" evidence="17">
    <location>
        <position position="297"/>
    </location>
    <ligand>
        <name>Ca(2+)</name>
        <dbReference type="ChEBI" id="CHEBI:29108"/>
        <label>4</label>
    </ligand>
</feature>
<evidence type="ECO:0000256" key="7">
    <source>
        <dbReference type="ARBA" id="ARBA00022729"/>
    </source>
</evidence>
<keyword evidence="7" id="KW-0732">Signal</keyword>
<feature type="active site" evidence="15">
    <location>
        <position position="211"/>
    </location>
</feature>
<dbReference type="Gene3D" id="2.110.10.10">
    <property type="entry name" value="Hemopexin-like domain"/>
    <property type="match status" value="1"/>
</dbReference>
<feature type="binding site" description="in inhibited form" evidence="17">
    <location>
        <position position="84"/>
    </location>
    <ligand>
        <name>Zn(2+)</name>
        <dbReference type="ChEBI" id="CHEBI:29105"/>
        <label>2</label>
        <note>catalytic</note>
    </ligand>
</feature>
<keyword evidence="14 18" id="KW-1015">Disulfide bond</keyword>
<feature type="binding site" evidence="17">
    <location>
        <position position="168"/>
    </location>
    <ligand>
        <name>Ca(2+)</name>
        <dbReference type="ChEBI" id="CHEBI:29108"/>
        <label>3</label>
    </ligand>
</feature>
<evidence type="ECO:0000256" key="5">
    <source>
        <dbReference type="ARBA" id="ARBA00022670"/>
    </source>
</evidence>
<feature type="binding site" evidence="17">
    <location>
        <position position="175"/>
    </location>
    <ligand>
        <name>Zn(2+)</name>
        <dbReference type="ChEBI" id="CHEBI:29105"/>
        <label>1</label>
    </ligand>
</feature>
<proteinExistence type="inferred from homology"/>
<dbReference type="PROSITE" id="PS51642">
    <property type="entry name" value="HEMOPEXIN_2"/>
    <property type="match status" value="2"/>
</dbReference>
<evidence type="ECO:0000256" key="21">
    <source>
        <dbReference type="PROSITE-ProRule" id="PRU01011"/>
    </source>
</evidence>
<evidence type="ECO:0000256" key="10">
    <source>
        <dbReference type="ARBA" id="ARBA00022833"/>
    </source>
</evidence>
<evidence type="ECO:0000256" key="3">
    <source>
        <dbReference type="ARBA" id="ARBA00022525"/>
    </source>
</evidence>
<evidence type="ECO:0000256" key="15">
    <source>
        <dbReference type="PIRSR" id="PIRSR001191-1"/>
    </source>
</evidence>
<evidence type="ECO:0000256" key="17">
    <source>
        <dbReference type="PIRSR" id="PIRSR621190-2"/>
    </source>
</evidence>
<dbReference type="InterPro" id="IPR021158">
    <property type="entry name" value="Pept_M10A_Zn_BS"/>
</dbReference>
<feature type="binding site" evidence="17">
    <location>
        <position position="190"/>
    </location>
    <ligand>
        <name>Ca(2+)</name>
        <dbReference type="ChEBI" id="CHEBI:29108"/>
        <label>3</label>
    </ligand>
</feature>